<dbReference type="InterPro" id="IPR051928">
    <property type="entry name" value="NorD/CobT"/>
</dbReference>
<evidence type="ECO:0000259" key="2">
    <source>
        <dbReference type="SMART" id="SM00327"/>
    </source>
</evidence>
<dbReference type="RefSeq" id="WP_239674079.1">
    <property type="nucleotide sequence ID" value="NZ_CP049742.1"/>
</dbReference>
<accession>A0A7S8CAT3</accession>
<keyword evidence="4" id="KW-1185">Reference proteome</keyword>
<feature type="compositionally biased region" description="Basic and acidic residues" evidence="1">
    <location>
        <begin position="338"/>
        <end position="359"/>
    </location>
</feature>
<dbReference type="PANTHER" id="PTHR41248">
    <property type="entry name" value="NORD PROTEIN"/>
    <property type="match status" value="1"/>
</dbReference>
<dbReference type="SUPFAM" id="SSF53300">
    <property type="entry name" value="vWA-like"/>
    <property type="match status" value="1"/>
</dbReference>
<dbReference type="Proteomes" id="UP000593626">
    <property type="component" value="Chromosome"/>
</dbReference>
<gene>
    <name evidence="3" type="ORF">G8O30_06035</name>
</gene>
<evidence type="ECO:0000313" key="4">
    <source>
        <dbReference type="Proteomes" id="UP000593626"/>
    </source>
</evidence>
<sequence>MERFIEFNDQKVDSRLWMELADLVKTFMKDAEYDIEFAVSSYLDRKQKIVFVSHFWDHRSEELIKLGLKSDVFLRAYGNARYSDQSEVVSFIKKLKKNRLVSLGKQLFVLGEDLRIQEIVKKERKGTKRSFEARNNILWDYFATQQKTNVVKSVHTDALFNTLYLLVQADRPNTPIPAFPEQIKMLIPFLQRSMFSMVEARNTKQVSNIVLEMIETLDEIIEKDMLNEYFHLPEKVYTVDELGISFEDLKRQDKLANNDQTDEANEEADTFEEEMKMWHRETKDQKQEAFLQFNMDQGVSSKMLGNAAREGDDGDQALGMVQGKSSKSKQNDYNKLQSLERENEDKSGGKTEPYGKDNRFAVPKVTFPTPANYEQTKKYQQLKSDITTYQKKLQQMIEKTLEHKKIQPRTDLLAGRLGKKLLNIMMDDVPRPFYKKHEPSHEIDAVFSLLVDCSASMFDKMYETKKGITLFHEALKSVRVPHDIHGFWEDTNDATKEYQPNYFKQVVSFQTSMKKSTGPEIMQLEPEEDNRDGFAIRYLTESLKKRSESQKFLLVFSDGEPAATDYHQNGIVDTHEAILHARKNGIEVMNVFLSTEPIADSQKQVIQNMYGRFSLFVQDVNELPDVLFPLLRKLLLKSI</sequence>
<evidence type="ECO:0000256" key="1">
    <source>
        <dbReference type="SAM" id="MobiDB-lite"/>
    </source>
</evidence>
<evidence type="ECO:0000313" key="3">
    <source>
        <dbReference type="EMBL" id="QPC46555.1"/>
    </source>
</evidence>
<reference evidence="3 4" key="1">
    <citation type="submission" date="2019-07" db="EMBL/GenBank/DDBJ databases">
        <title>Genome sequence of 2 isolates from Red Sea Mangroves.</title>
        <authorList>
            <person name="Sefrji F."/>
            <person name="Michoud G."/>
            <person name="Merlino G."/>
            <person name="Daffonchio D."/>
        </authorList>
    </citation>
    <scope>NUCLEOTIDE SEQUENCE [LARGE SCALE GENOMIC DNA]</scope>
    <source>
        <strain evidence="3 4">R1DC41</strain>
    </source>
</reference>
<name>A0A7S8CAT3_9BACI</name>
<protein>
    <recommendedName>
        <fullName evidence="2">VWFA domain-containing protein</fullName>
    </recommendedName>
</protein>
<dbReference type="SMART" id="SM00327">
    <property type="entry name" value="VWA"/>
    <property type="match status" value="1"/>
</dbReference>
<organism evidence="3 4">
    <name type="scientific">Mangrovibacillus cuniculi</name>
    <dbReference type="NCBI Taxonomy" id="2593652"/>
    <lineage>
        <taxon>Bacteria</taxon>
        <taxon>Bacillati</taxon>
        <taxon>Bacillota</taxon>
        <taxon>Bacilli</taxon>
        <taxon>Bacillales</taxon>
        <taxon>Bacillaceae</taxon>
        <taxon>Mangrovibacillus</taxon>
    </lineage>
</organism>
<dbReference type="CDD" id="cd01454">
    <property type="entry name" value="vWA_norD_type"/>
    <property type="match status" value="1"/>
</dbReference>
<dbReference type="InterPro" id="IPR002035">
    <property type="entry name" value="VWF_A"/>
</dbReference>
<dbReference type="Gene3D" id="3.40.50.410">
    <property type="entry name" value="von Willebrand factor, type A domain"/>
    <property type="match status" value="1"/>
</dbReference>
<feature type="region of interest" description="Disordered" evidence="1">
    <location>
        <begin position="305"/>
        <end position="362"/>
    </location>
</feature>
<dbReference type="InterPro" id="IPR036465">
    <property type="entry name" value="vWFA_dom_sf"/>
</dbReference>
<dbReference type="AlphaFoldDB" id="A0A7S8CAT3"/>
<dbReference type="KEGG" id="mcui:G8O30_06035"/>
<feature type="domain" description="VWFA" evidence="2">
    <location>
        <begin position="444"/>
        <end position="635"/>
    </location>
</feature>
<dbReference type="PANTHER" id="PTHR41248:SF1">
    <property type="entry name" value="NORD PROTEIN"/>
    <property type="match status" value="1"/>
</dbReference>
<proteinExistence type="predicted"/>
<dbReference type="EMBL" id="CP049742">
    <property type="protein sequence ID" value="QPC46555.1"/>
    <property type="molecule type" value="Genomic_DNA"/>
</dbReference>